<proteinExistence type="predicted"/>
<protein>
    <submittedName>
        <fullName evidence="1">Uncharacterized protein</fullName>
    </submittedName>
</protein>
<gene>
    <name evidence="1" type="ORF">M9H77_35467</name>
</gene>
<comment type="caution">
    <text evidence="1">The sequence shown here is derived from an EMBL/GenBank/DDBJ whole genome shotgun (WGS) entry which is preliminary data.</text>
</comment>
<name>A0ACB9ZP30_CATRO</name>
<evidence type="ECO:0000313" key="1">
    <source>
        <dbReference type="EMBL" id="KAI5649462.1"/>
    </source>
</evidence>
<evidence type="ECO:0000313" key="2">
    <source>
        <dbReference type="Proteomes" id="UP001060085"/>
    </source>
</evidence>
<organism evidence="1 2">
    <name type="scientific">Catharanthus roseus</name>
    <name type="common">Madagascar periwinkle</name>
    <name type="synonym">Vinca rosea</name>
    <dbReference type="NCBI Taxonomy" id="4058"/>
    <lineage>
        <taxon>Eukaryota</taxon>
        <taxon>Viridiplantae</taxon>
        <taxon>Streptophyta</taxon>
        <taxon>Embryophyta</taxon>
        <taxon>Tracheophyta</taxon>
        <taxon>Spermatophyta</taxon>
        <taxon>Magnoliopsida</taxon>
        <taxon>eudicotyledons</taxon>
        <taxon>Gunneridae</taxon>
        <taxon>Pentapetalae</taxon>
        <taxon>asterids</taxon>
        <taxon>lamiids</taxon>
        <taxon>Gentianales</taxon>
        <taxon>Apocynaceae</taxon>
        <taxon>Rauvolfioideae</taxon>
        <taxon>Vinceae</taxon>
        <taxon>Catharanthinae</taxon>
        <taxon>Catharanthus</taxon>
    </lineage>
</organism>
<sequence>MKMVRPSIGSEMAESKIRKALFQCDDSPDAAMRYSLDKPDFVLPPLTVKKTVTSTGASRVSMLIDQENQHESDGSGFLNGGKVEEEVDEGELGSGIEIEMKVKENQEGPGFLEGVKTEGNVKSEVVDEDVGKENQEGSGFFDGVVTVGKVKEESEEYMSVKENKVTDARKMSFEEWLQLPENSHYFKKENPQEENVKKESIKQEVTVMDNEAKTIVKMEVDEVKATVEQTMSKKMENEEKTIVIKKVEEVISVQPLRSVPMSYNPLPQKERVEDRRIRSTVVLEDGDFLEEPDWLLVGRNLVMGLSTTKGRKLENNEIVHFAFPNVDSRNKYNSPFVSSKAAFAASGIVRFSTKRYGEIGRLPMEWAKCLIPLVNSSKVKVLGRCVAAPENLHLMQEIMLYLGFYIHRSVFTKGDKSSWKLDSPSHIESTTYPLLTLFNLLKIDPFQEAEFTPEELASRKRSLKLSGDSDDAPSTLPMLKRRKGGLPLPSSEQNKDEQAVLESSLNKLVGAVDTYDLEEMEPPETLMCDLRPYQKQALFWMTESEKGVDRDEAAQTLHPCWGAYRICDERAPSIYVNIFTGEATTQLPTATQAARGGILADAMGLGKTVMTIALILARRGRGHPNDQEFSTKDASGAADISKNKRGKDTTDNKDIGKVKGGTLIVCPMALLGQWKDELEAYSKPDSLSVSVHYGNTRYTDPSEIAEPDVILTTYGVLTAAYKSDGSDSIFHRVEWCRVVLDEAHTIKSSRTQGAQAAFTLSSFCRWCLTGTPLQNNLEDLFSLLCFLHVEPWCNWAWWQKLIQKPYENGDARGLKLIKAILRPLMLRRTKETKDKEGRPILVLPPTDIKVIDCEQSEAERDFYDALFKRSKVQFDQFVAQGKVLHNYANILELLLRLRQCCSHPFLVMSRSDTQQYADMNKLARRFLETNSDSGSKKVPSQAYVEEVVEGLRNGEKAECPICLESADDPVLTRCAHRMCRECLLSCWRTPAAGACPICRQVIKKTDLITCPSETRFRIDVEKNWKESSKVSKLLDCLEQICRSGSGEKSIVFSQWTSFLDLLEIPLQRKRIGYLRFDGSLVQKQRERVLKEFNETKEKMVLLMSLKAGGVGLNLTAASNVFLMDPWWNPAVEEQAIMRIHRIGQKRTVRVRRFIVKDTVEERLQQVQARKQRMIAGALTDEEVRSARIEELNMLFR</sequence>
<keyword evidence="2" id="KW-1185">Reference proteome</keyword>
<dbReference type="EMBL" id="CM044708">
    <property type="protein sequence ID" value="KAI5649462.1"/>
    <property type="molecule type" value="Genomic_DNA"/>
</dbReference>
<dbReference type="Proteomes" id="UP001060085">
    <property type="component" value="Linkage Group LG08"/>
</dbReference>
<reference evidence="2" key="1">
    <citation type="journal article" date="2023" name="Nat. Plants">
        <title>Single-cell RNA sequencing provides a high-resolution roadmap for understanding the multicellular compartmentation of specialized metabolism.</title>
        <authorList>
            <person name="Sun S."/>
            <person name="Shen X."/>
            <person name="Li Y."/>
            <person name="Li Y."/>
            <person name="Wang S."/>
            <person name="Li R."/>
            <person name="Zhang H."/>
            <person name="Shen G."/>
            <person name="Guo B."/>
            <person name="Wei J."/>
            <person name="Xu J."/>
            <person name="St-Pierre B."/>
            <person name="Chen S."/>
            <person name="Sun C."/>
        </authorList>
    </citation>
    <scope>NUCLEOTIDE SEQUENCE [LARGE SCALE GENOMIC DNA]</scope>
</reference>
<accession>A0ACB9ZP30</accession>